<dbReference type="Proteomes" id="UP001518976">
    <property type="component" value="Unassembled WGS sequence"/>
</dbReference>
<accession>A0ABS3WN95</accession>
<evidence type="ECO:0008006" key="4">
    <source>
        <dbReference type="Google" id="ProtNLM"/>
    </source>
</evidence>
<evidence type="ECO:0000313" key="3">
    <source>
        <dbReference type="Proteomes" id="UP001518976"/>
    </source>
</evidence>
<keyword evidence="3" id="KW-1185">Reference proteome</keyword>
<evidence type="ECO:0000256" key="1">
    <source>
        <dbReference type="SAM" id="MobiDB-lite"/>
    </source>
</evidence>
<dbReference type="EMBL" id="JAFFZN010000002">
    <property type="protein sequence ID" value="MBO8184598.1"/>
    <property type="molecule type" value="Genomic_DNA"/>
</dbReference>
<feature type="compositionally biased region" description="Basic and acidic residues" evidence="1">
    <location>
        <begin position="41"/>
        <end position="70"/>
    </location>
</feature>
<comment type="caution">
    <text evidence="2">The sequence shown here is derived from an EMBL/GenBank/DDBJ whole genome shotgun (WGS) entry which is preliminary data.</text>
</comment>
<gene>
    <name evidence="2" type="ORF">JW592_03780</name>
</gene>
<organism evidence="2 3">
    <name type="scientific">Streptomyces spirodelae</name>
    <dbReference type="NCBI Taxonomy" id="2812904"/>
    <lineage>
        <taxon>Bacteria</taxon>
        <taxon>Bacillati</taxon>
        <taxon>Actinomycetota</taxon>
        <taxon>Actinomycetes</taxon>
        <taxon>Kitasatosporales</taxon>
        <taxon>Streptomycetaceae</taxon>
        <taxon>Streptomyces</taxon>
    </lineage>
</organism>
<sequence length="81" mass="8912">MALFKRKTVGKPGEWFFNVETGTVEEGPQSAGKNRMGPYASREEAARALETARERTSEWENDPRWHERGDPGGGTTAASGD</sequence>
<protein>
    <recommendedName>
        <fullName evidence="4">SPOR domain-containing protein</fullName>
    </recommendedName>
</protein>
<name>A0ABS3WN95_9ACTN</name>
<proteinExistence type="predicted"/>
<evidence type="ECO:0000313" key="2">
    <source>
        <dbReference type="EMBL" id="MBO8184598.1"/>
    </source>
</evidence>
<dbReference type="RefSeq" id="WP_209263392.1">
    <property type="nucleotide sequence ID" value="NZ_JAFFZN010000002.1"/>
</dbReference>
<feature type="region of interest" description="Disordered" evidence="1">
    <location>
        <begin position="24"/>
        <end position="81"/>
    </location>
</feature>
<reference evidence="2 3" key="1">
    <citation type="submission" date="2021-02" db="EMBL/GenBank/DDBJ databases">
        <title>Streptomyces spirodelae sp. nov., isolated from duckweed.</title>
        <authorList>
            <person name="Saimee Y."/>
            <person name="Duangmal K."/>
        </authorList>
    </citation>
    <scope>NUCLEOTIDE SEQUENCE [LARGE SCALE GENOMIC DNA]</scope>
    <source>
        <strain evidence="2 3">DW4-2</strain>
    </source>
</reference>